<dbReference type="KEGG" id="phu:Phum_PHUM128370"/>
<feature type="region of interest" description="Disordered" evidence="1">
    <location>
        <begin position="23"/>
        <end position="48"/>
    </location>
</feature>
<reference evidence="3" key="3">
    <citation type="submission" date="2021-02" db="UniProtKB">
        <authorList>
            <consortium name="EnsemblMetazoa"/>
        </authorList>
    </citation>
    <scope>IDENTIFICATION</scope>
    <source>
        <strain evidence="3">USDA</strain>
    </source>
</reference>
<dbReference type="VEuPathDB" id="VectorBase:PHUM128370"/>
<gene>
    <name evidence="3" type="primary">8233957</name>
    <name evidence="2" type="ORF">Phum_PHUM128370</name>
</gene>
<reference evidence="2" key="1">
    <citation type="submission" date="2007-04" db="EMBL/GenBank/DDBJ databases">
        <title>Annotation of Pediculus humanus corporis strain USDA.</title>
        <authorList>
            <person name="Kirkness E."/>
            <person name="Hannick L."/>
            <person name="Hass B."/>
            <person name="Bruggner R."/>
            <person name="Lawson D."/>
            <person name="Bidwell S."/>
            <person name="Joardar V."/>
            <person name="Caler E."/>
            <person name="Walenz B."/>
            <person name="Inman J."/>
            <person name="Schobel S."/>
            <person name="Galinsky K."/>
            <person name="Amedeo P."/>
            <person name="Strausberg R."/>
        </authorList>
    </citation>
    <scope>NUCLEOTIDE SEQUENCE</scope>
    <source>
        <strain evidence="2">USDA</strain>
    </source>
</reference>
<keyword evidence="4" id="KW-1185">Reference proteome</keyword>
<dbReference type="Proteomes" id="UP000009046">
    <property type="component" value="Unassembled WGS sequence"/>
</dbReference>
<accession>E0VE48</accession>
<dbReference type="EnsemblMetazoa" id="PHUM128370-RA">
    <property type="protein sequence ID" value="PHUM128370-PA"/>
    <property type="gene ID" value="PHUM128370"/>
</dbReference>
<evidence type="ECO:0000313" key="3">
    <source>
        <dbReference type="EnsemblMetazoa" id="PHUM128370-PA"/>
    </source>
</evidence>
<dbReference type="GeneID" id="8233957"/>
<dbReference type="EMBL" id="AAZO01001499">
    <property type="status" value="NOT_ANNOTATED_CDS"/>
    <property type="molecule type" value="Genomic_DNA"/>
</dbReference>
<protein>
    <submittedName>
        <fullName evidence="2 3">Uncharacterized protein</fullName>
    </submittedName>
</protein>
<evidence type="ECO:0000313" key="4">
    <source>
        <dbReference type="Proteomes" id="UP000009046"/>
    </source>
</evidence>
<dbReference type="EMBL" id="DS235088">
    <property type="protein sequence ID" value="EEB11654.1"/>
    <property type="molecule type" value="Genomic_DNA"/>
</dbReference>
<feature type="region of interest" description="Disordered" evidence="1">
    <location>
        <begin position="179"/>
        <end position="212"/>
    </location>
</feature>
<dbReference type="CTD" id="8233957"/>
<dbReference type="InParanoid" id="E0VE48"/>
<reference evidence="2" key="2">
    <citation type="submission" date="2007-04" db="EMBL/GenBank/DDBJ databases">
        <title>The genome of the human body louse.</title>
        <authorList>
            <consortium name="The Human Body Louse Genome Consortium"/>
            <person name="Kirkness E."/>
            <person name="Walenz B."/>
            <person name="Hass B."/>
            <person name="Bruggner R."/>
            <person name="Strausberg R."/>
        </authorList>
    </citation>
    <scope>NUCLEOTIDE SEQUENCE</scope>
    <source>
        <strain evidence="2">USDA</strain>
    </source>
</reference>
<evidence type="ECO:0000313" key="2">
    <source>
        <dbReference type="EMBL" id="EEB11654.1"/>
    </source>
</evidence>
<sequence>MQIFNKKQNKNGGKRKLYVSLSRSNNNNKQSFKRSSNNNNNQTNATTNVVSFQIIDKSTTGIGNRNSNEGECDILQKDKILEKIIEQSFEGSKENDNEKVVEAVEEAEDKNDVKKLNVTMTTIIKEKDCQAIRSRGSSNSSQITLTTSYGKMDDDGNVLNTDTTTTTTTTTTMRKNMEEVDDNNKQRKNGKSGCYKNCGEKKKKGGGGGGSGGVGFSSLTNRCIFKTKTQSATLETIAKKIKLLPNGKFTKSSSATTTEKRKTCNNNNKSGVNRHQNKKLTKTLSSYTISNSSLQDLDESEFTSSELAEIMGQMKYGQEIQAD</sequence>
<dbReference type="RefSeq" id="XP_002424392.1">
    <property type="nucleotide sequence ID" value="XM_002424347.1"/>
</dbReference>
<organism>
    <name type="scientific">Pediculus humanus subsp. corporis</name>
    <name type="common">Body louse</name>
    <dbReference type="NCBI Taxonomy" id="121224"/>
    <lineage>
        <taxon>Eukaryota</taxon>
        <taxon>Metazoa</taxon>
        <taxon>Ecdysozoa</taxon>
        <taxon>Arthropoda</taxon>
        <taxon>Hexapoda</taxon>
        <taxon>Insecta</taxon>
        <taxon>Pterygota</taxon>
        <taxon>Neoptera</taxon>
        <taxon>Paraneoptera</taxon>
        <taxon>Psocodea</taxon>
        <taxon>Troctomorpha</taxon>
        <taxon>Phthiraptera</taxon>
        <taxon>Anoplura</taxon>
        <taxon>Pediculidae</taxon>
        <taxon>Pediculus</taxon>
    </lineage>
</organism>
<proteinExistence type="predicted"/>
<feature type="region of interest" description="Disordered" evidence="1">
    <location>
        <begin position="248"/>
        <end position="274"/>
    </location>
</feature>
<evidence type="ECO:0000256" key="1">
    <source>
        <dbReference type="SAM" id="MobiDB-lite"/>
    </source>
</evidence>
<dbReference type="AlphaFoldDB" id="E0VE48"/>
<name>E0VE48_PEDHC</name>
<dbReference type="HOGENOM" id="CLU_861401_0_0_1"/>
<feature type="compositionally biased region" description="Polar residues" evidence="1">
    <location>
        <begin position="264"/>
        <end position="274"/>
    </location>
</feature>